<accession>A0ABT6SLD3</accession>
<gene>
    <name evidence="1" type="ORF">QIS96_34950</name>
</gene>
<reference evidence="1 2" key="1">
    <citation type="submission" date="2023-05" db="EMBL/GenBank/DDBJ databases">
        <title>Draft genome sequence of Streptomyces sp. B-S-A6 isolated from a cave soil in Thailand.</title>
        <authorList>
            <person name="Chamroensaksri N."/>
            <person name="Muangham S."/>
        </authorList>
    </citation>
    <scope>NUCLEOTIDE SEQUENCE [LARGE SCALE GENOMIC DNA]</scope>
    <source>
        <strain evidence="1 2">B-S-A6</strain>
    </source>
</reference>
<dbReference type="RefSeq" id="WP_282546878.1">
    <property type="nucleotide sequence ID" value="NZ_JASCIQ010000057.1"/>
</dbReference>
<comment type="caution">
    <text evidence="1">The sequence shown here is derived from an EMBL/GenBank/DDBJ whole genome shotgun (WGS) entry which is preliminary data.</text>
</comment>
<protein>
    <recommendedName>
        <fullName evidence="3">Type A2 lantipeptide</fullName>
    </recommendedName>
</protein>
<evidence type="ECO:0000313" key="2">
    <source>
        <dbReference type="Proteomes" id="UP001223978"/>
    </source>
</evidence>
<dbReference type="Proteomes" id="UP001223978">
    <property type="component" value="Unassembled WGS sequence"/>
</dbReference>
<evidence type="ECO:0008006" key="3">
    <source>
        <dbReference type="Google" id="ProtNLM"/>
    </source>
</evidence>
<evidence type="ECO:0000313" key="1">
    <source>
        <dbReference type="EMBL" id="MDI3409002.1"/>
    </source>
</evidence>
<dbReference type="EMBL" id="JASCIQ010000057">
    <property type="protein sequence ID" value="MDI3409002.1"/>
    <property type="molecule type" value="Genomic_DNA"/>
</dbReference>
<organism evidence="1 2">
    <name type="scientific">Streptomyces cavernicola</name>
    <dbReference type="NCBI Taxonomy" id="3043613"/>
    <lineage>
        <taxon>Bacteria</taxon>
        <taxon>Bacillati</taxon>
        <taxon>Actinomycetota</taxon>
        <taxon>Actinomycetes</taxon>
        <taxon>Kitasatosporales</taxon>
        <taxon>Streptomycetaceae</taxon>
        <taxon>Streptomyces</taxon>
    </lineage>
</organism>
<name>A0ABT6SLD3_9ACTN</name>
<proteinExistence type="predicted"/>
<sequence>MSYNAPIETREIADDALDALAGGAAALNLHGDQNHVQGFGGVELAGHGVVADGVADLQNGTANLNVATF</sequence>
<keyword evidence="2" id="KW-1185">Reference proteome</keyword>